<dbReference type="Gene3D" id="3.30.70.100">
    <property type="match status" value="1"/>
</dbReference>
<dbReference type="Pfam" id="PF03992">
    <property type="entry name" value="ABM"/>
    <property type="match status" value="1"/>
</dbReference>
<reference evidence="2" key="1">
    <citation type="journal article" date="2020" name="Stud. Mycol.">
        <title>101 Dothideomycetes genomes: a test case for predicting lifestyles and emergence of pathogens.</title>
        <authorList>
            <person name="Haridas S."/>
            <person name="Albert R."/>
            <person name="Binder M."/>
            <person name="Bloem J."/>
            <person name="Labutti K."/>
            <person name="Salamov A."/>
            <person name="Andreopoulos B."/>
            <person name="Baker S."/>
            <person name="Barry K."/>
            <person name="Bills G."/>
            <person name="Bluhm B."/>
            <person name="Cannon C."/>
            <person name="Castanera R."/>
            <person name="Culley D."/>
            <person name="Daum C."/>
            <person name="Ezra D."/>
            <person name="Gonzalez J."/>
            <person name="Henrissat B."/>
            <person name="Kuo A."/>
            <person name="Liang C."/>
            <person name="Lipzen A."/>
            <person name="Lutzoni F."/>
            <person name="Magnuson J."/>
            <person name="Mondo S."/>
            <person name="Nolan M."/>
            <person name="Ohm R."/>
            <person name="Pangilinan J."/>
            <person name="Park H.-J."/>
            <person name="Ramirez L."/>
            <person name="Alfaro M."/>
            <person name="Sun H."/>
            <person name="Tritt A."/>
            <person name="Yoshinaga Y."/>
            <person name="Zwiers L.-H."/>
            <person name="Turgeon B."/>
            <person name="Goodwin S."/>
            <person name="Spatafora J."/>
            <person name="Crous P."/>
            <person name="Grigoriev I."/>
        </authorList>
    </citation>
    <scope>NUCLEOTIDE SEQUENCE</scope>
    <source>
        <strain evidence="2">CBS 279.74</strain>
    </source>
</reference>
<dbReference type="Proteomes" id="UP000799428">
    <property type="component" value="Unassembled WGS sequence"/>
</dbReference>
<dbReference type="OrthoDB" id="10011777at2759"/>
<dbReference type="EMBL" id="MU005786">
    <property type="protein sequence ID" value="KAF2703550.1"/>
    <property type="molecule type" value="Genomic_DNA"/>
</dbReference>
<dbReference type="PANTHER" id="PTHR40624">
    <property type="entry name" value="BIOSYNTHESIS MONOOXYGENASE, PUTATIVE (AFU_ORTHOLOGUE AFUA_1G12025)-RELATED"/>
    <property type="match status" value="1"/>
</dbReference>
<evidence type="ECO:0000313" key="3">
    <source>
        <dbReference type="Proteomes" id="UP000799428"/>
    </source>
</evidence>
<organism evidence="2 3">
    <name type="scientific">Pleomassaria siparia CBS 279.74</name>
    <dbReference type="NCBI Taxonomy" id="1314801"/>
    <lineage>
        <taxon>Eukaryota</taxon>
        <taxon>Fungi</taxon>
        <taxon>Dikarya</taxon>
        <taxon>Ascomycota</taxon>
        <taxon>Pezizomycotina</taxon>
        <taxon>Dothideomycetes</taxon>
        <taxon>Pleosporomycetidae</taxon>
        <taxon>Pleosporales</taxon>
        <taxon>Pleomassariaceae</taxon>
        <taxon>Pleomassaria</taxon>
    </lineage>
</organism>
<name>A0A6G1JSR5_9PLEO</name>
<feature type="domain" description="ABM" evidence="1">
    <location>
        <begin position="5"/>
        <end position="97"/>
    </location>
</feature>
<sequence length="108" mass="11854">MSEPFDIIAIISPKPGKADRVQELLEKAAAAVQTNEPGVLRYSVQREVKGDAPVFIMLETYKDKDALGFHGASAHFKDLGRELKKEDLLAGPMKAYFTKEVGGYASKL</sequence>
<proteinExistence type="predicted"/>
<gene>
    <name evidence="2" type="ORF">K504DRAFT_463281</name>
</gene>
<evidence type="ECO:0000259" key="1">
    <source>
        <dbReference type="PROSITE" id="PS51725"/>
    </source>
</evidence>
<evidence type="ECO:0000313" key="2">
    <source>
        <dbReference type="EMBL" id="KAF2703550.1"/>
    </source>
</evidence>
<keyword evidence="2" id="KW-0560">Oxidoreductase</keyword>
<dbReference type="PANTHER" id="PTHR40624:SF1">
    <property type="entry name" value="BIOSYNTHESIS MONOOXYGENASE, PUTATIVE (AFU_ORTHOLOGUE AFUA_1G12025)-RELATED"/>
    <property type="match status" value="1"/>
</dbReference>
<dbReference type="AlphaFoldDB" id="A0A6G1JSR5"/>
<dbReference type="InterPro" id="IPR007138">
    <property type="entry name" value="ABM_dom"/>
</dbReference>
<keyword evidence="2" id="KW-0503">Monooxygenase</keyword>
<dbReference type="PROSITE" id="PS51725">
    <property type="entry name" value="ABM"/>
    <property type="match status" value="1"/>
</dbReference>
<dbReference type="SUPFAM" id="SSF54909">
    <property type="entry name" value="Dimeric alpha+beta barrel"/>
    <property type="match status" value="1"/>
</dbReference>
<protein>
    <submittedName>
        <fullName evidence="2">Antibiotic biosynthesis monooxygenase-like protein</fullName>
    </submittedName>
</protein>
<keyword evidence="3" id="KW-1185">Reference proteome</keyword>
<dbReference type="GO" id="GO:0004497">
    <property type="term" value="F:monooxygenase activity"/>
    <property type="evidence" value="ECO:0007669"/>
    <property type="project" value="UniProtKB-KW"/>
</dbReference>
<dbReference type="InterPro" id="IPR011008">
    <property type="entry name" value="Dimeric_a/b-barrel"/>
</dbReference>
<accession>A0A6G1JSR5</accession>